<dbReference type="EMBL" id="LOCL01000029">
    <property type="protein sequence ID" value="KUF18940.1"/>
    <property type="molecule type" value="Genomic_DNA"/>
</dbReference>
<dbReference type="Pfam" id="PF01156">
    <property type="entry name" value="IU_nuc_hydro"/>
    <property type="match status" value="1"/>
</dbReference>
<sequence>MTPDDQRAPERIGTPMAVFAHRVNRAVADWARDVTGLAGYDLPDPVAMAVAPRPDLVTEQEQAYVDTAVGDEARGQMIVDRRGSAPAPNLTLVRRRVDEAGFKRLLFDTVTRRVPAPAAMEGSR</sequence>
<dbReference type="AlphaFoldDB" id="A0A0W7X7N2"/>
<dbReference type="InterPro" id="IPR001910">
    <property type="entry name" value="Inosine/uridine_hydrolase_dom"/>
</dbReference>
<comment type="caution">
    <text evidence="2">The sequence shown here is derived from an EMBL/GenBank/DDBJ whole genome shotgun (WGS) entry which is preliminary data.</text>
</comment>
<dbReference type="InterPro" id="IPR036452">
    <property type="entry name" value="Ribo_hydro-like"/>
</dbReference>
<dbReference type="Gene3D" id="3.90.245.10">
    <property type="entry name" value="Ribonucleoside hydrolase-like"/>
    <property type="match status" value="1"/>
</dbReference>
<evidence type="ECO:0000313" key="3">
    <source>
        <dbReference type="Proteomes" id="UP000054804"/>
    </source>
</evidence>
<keyword evidence="3" id="KW-1185">Reference proteome</keyword>
<dbReference type="Proteomes" id="UP000054804">
    <property type="component" value="Unassembled WGS sequence"/>
</dbReference>
<evidence type="ECO:0000259" key="1">
    <source>
        <dbReference type="Pfam" id="PF01156"/>
    </source>
</evidence>
<organism evidence="2 3">
    <name type="scientific">Streptomyces silvensis</name>
    <dbReference type="NCBI Taxonomy" id="1765722"/>
    <lineage>
        <taxon>Bacteria</taxon>
        <taxon>Bacillati</taxon>
        <taxon>Actinomycetota</taxon>
        <taxon>Actinomycetes</taxon>
        <taxon>Kitasatosporales</taxon>
        <taxon>Streptomycetaceae</taxon>
        <taxon>Streptomyces</taxon>
    </lineage>
</organism>
<dbReference type="SUPFAM" id="SSF53590">
    <property type="entry name" value="Nucleoside hydrolase"/>
    <property type="match status" value="1"/>
</dbReference>
<accession>A0A0W7X7N2</accession>
<name>A0A0W7X7N2_9ACTN</name>
<reference evidence="2 3" key="1">
    <citation type="submission" date="2015-12" db="EMBL/GenBank/DDBJ databases">
        <title>Draft genome sequence of Streptomyces silvensis ATCC 53525, a producer of novel hormone antagonists.</title>
        <authorList>
            <person name="Johnston C.W."/>
            <person name="Li Y."/>
            <person name="Magarvey N.A."/>
        </authorList>
    </citation>
    <scope>NUCLEOTIDE SEQUENCE [LARGE SCALE GENOMIC DNA]</scope>
    <source>
        <strain evidence="2 3">ATCC 53525</strain>
    </source>
</reference>
<dbReference type="RefSeq" id="WP_058847100.1">
    <property type="nucleotide sequence ID" value="NZ_LOCL01000029.1"/>
</dbReference>
<gene>
    <name evidence="2" type="ORF">AT728_07940</name>
</gene>
<protein>
    <recommendedName>
        <fullName evidence="1">Inosine/uridine-preferring nucleoside hydrolase domain-containing protein</fullName>
    </recommendedName>
</protein>
<evidence type="ECO:0000313" key="2">
    <source>
        <dbReference type="EMBL" id="KUF18940.1"/>
    </source>
</evidence>
<dbReference type="GO" id="GO:0016799">
    <property type="term" value="F:hydrolase activity, hydrolyzing N-glycosyl compounds"/>
    <property type="evidence" value="ECO:0007669"/>
    <property type="project" value="InterPro"/>
</dbReference>
<dbReference type="STRING" id="1765722.AT728_07940"/>
<proteinExistence type="predicted"/>
<feature type="domain" description="Inosine/uridine-preferring nucleoside hydrolase" evidence="1">
    <location>
        <begin position="4"/>
        <end position="103"/>
    </location>
</feature>